<name>A0A0L0FNK5_9EUKA</name>
<reference evidence="1 2" key="1">
    <citation type="submission" date="2011-02" db="EMBL/GenBank/DDBJ databases">
        <title>The Genome Sequence of Sphaeroforma arctica JP610.</title>
        <authorList>
            <consortium name="The Broad Institute Genome Sequencing Platform"/>
            <person name="Russ C."/>
            <person name="Cuomo C."/>
            <person name="Young S.K."/>
            <person name="Zeng Q."/>
            <person name="Gargeya S."/>
            <person name="Alvarado L."/>
            <person name="Berlin A."/>
            <person name="Chapman S.B."/>
            <person name="Chen Z."/>
            <person name="Freedman E."/>
            <person name="Gellesch M."/>
            <person name="Goldberg J."/>
            <person name="Griggs A."/>
            <person name="Gujja S."/>
            <person name="Heilman E."/>
            <person name="Heiman D."/>
            <person name="Howarth C."/>
            <person name="Mehta T."/>
            <person name="Neiman D."/>
            <person name="Pearson M."/>
            <person name="Roberts A."/>
            <person name="Saif S."/>
            <person name="Shea T."/>
            <person name="Shenoy N."/>
            <person name="Sisk P."/>
            <person name="Stolte C."/>
            <person name="Sykes S."/>
            <person name="White J."/>
            <person name="Yandava C."/>
            <person name="Burger G."/>
            <person name="Gray M.W."/>
            <person name="Holland P.W.H."/>
            <person name="King N."/>
            <person name="Lang F.B.F."/>
            <person name="Roger A.J."/>
            <person name="Ruiz-Trillo I."/>
            <person name="Haas B."/>
            <person name="Nusbaum C."/>
            <person name="Birren B."/>
        </authorList>
    </citation>
    <scope>NUCLEOTIDE SEQUENCE [LARGE SCALE GENOMIC DNA]</scope>
    <source>
        <strain evidence="1 2">JP610</strain>
    </source>
</reference>
<accession>A0A0L0FNK5</accession>
<evidence type="ECO:0000313" key="2">
    <source>
        <dbReference type="Proteomes" id="UP000054560"/>
    </source>
</evidence>
<protein>
    <submittedName>
        <fullName evidence="1">Uncharacterized protein</fullName>
    </submittedName>
</protein>
<gene>
    <name evidence="1" type="ORF">SARC_09171</name>
</gene>
<proteinExistence type="predicted"/>
<sequence length="251" mass="28850">MSETCASSVCYDSARESIISQPATTAEWCDATSELWDAETTKIARINKHIILQDSAFILYLITSQRKRNINAISNICEAYIHADTLACLHRIRSQIAKTVCVIATKRNPHLKYRYDHITLQYGRDCEQLYTQLAAREYLHELDRELRINAATAVKSTIRFVKPGFTLSDTATVFQKICTSQGTHLELQHSEELTNLAADEYRLKVRAHRRLRNSDTASLHSYTLNQLPDSHGKFKRRRISQWVQRTNSFTS</sequence>
<keyword evidence="2" id="KW-1185">Reference proteome</keyword>
<dbReference type="AlphaFoldDB" id="A0A0L0FNK5"/>
<dbReference type="GeneID" id="25909675"/>
<dbReference type="Proteomes" id="UP000054560">
    <property type="component" value="Unassembled WGS sequence"/>
</dbReference>
<dbReference type="EMBL" id="KQ242497">
    <property type="protein sequence ID" value="KNC78392.1"/>
    <property type="molecule type" value="Genomic_DNA"/>
</dbReference>
<evidence type="ECO:0000313" key="1">
    <source>
        <dbReference type="EMBL" id="KNC78392.1"/>
    </source>
</evidence>
<dbReference type="RefSeq" id="XP_014152294.1">
    <property type="nucleotide sequence ID" value="XM_014296819.1"/>
</dbReference>
<organism evidence="1 2">
    <name type="scientific">Sphaeroforma arctica JP610</name>
    <dbReference type="NCBI Taxonomy" id="667725"/>
    <lineage>
        <taxon>Eukaryota</taxon>
        <taxon>Ichthyosporea</taxon>
        <taxon>Ichthyophonida</taxon>
        <taxon>Sphaeroforma</taxon>
    </lineage>
</organism>